<reference evidence="1 2" key="1">
    <citation type="journal article" date="2020" name="Nat. Food">
        <title>A phased Vanilla planifolia genome enables genetic improvement of flavour and production.</title>
        <authorList>
            <person name="Hasing T."/>
            <person name="Tang H."/>
            <person name="Brym M."/>
            <person name="Khazi F."/>
            <person name="Huang T."/>
            <person name="Chambers A.H."/>
        </authorList>
    </citation>
    <scope>NUCLEOTIDE SEQUENCE [LARGE SCALE GENOMIC DNA]</scope>
    <source>
        <tissue evidence="1">Leaf</tissue>
    </source>
</reference>
<dbReference type="OrthoDB" id="807528at2759"/>
<protein>
    <submittedName>
        <fullName evidence="1">Uncharacterized protein</fullName>
    </submittedName>
</protein>
<gene>
    <name evidence="1" type="ORF">HPP92_011830</name>
</gene>
<evidence type="ECO:0000313" key="2">
    <source>
        <dbReference type="Proteomes" id="UP000636800"/>
    </source>
</evidence>
<evidence type="ECO:0000313" key="1">
    <source>
        <dbReference type="EMBL" id="KAG0480972.1"/>
    </source>
</evidence>
<dbReference type="AlphaFoldDB" id="A0A835R7T8"/>
<dbReference type="EMBL" id="JADCNL010000005">
    <property type="protein sequence ID" value="KAG0480972.1"/>
    <property type="molecule type" value="Genomic_DNA"/>
</dbReference>
<name>A0A835R7T8_VANPL</name>
<organism evidence="1 2">
    <name type="scientific">Vanilla planifolia</name>
    <name type="common">Vanilla</name>
    <dbReference type="NCBI Taxonomy" id="51239"/>
    <lineage>
        <taxon>Eukaryota</taxon>
        <taxon>Viridiplantae</taxon>
        <taxon>Streptophyta</taxon>
        <taxon>Embryophyta</taxon>
        <taxon>Tracheophyta</taxon>
        <taxon>Spermatophyta</taxon>
        <taxon>Magnoliopsida</taxon>
        <taxon>Liliopsida</taxon>
        <taxon>Asparagales</taxon>
        <taxon>Orchidaceae</taxon>
        <taxon>Vanilloideae</taxon>
        <taxon>Vanilleae</taxon>
        <taxon>Vanilla</taxon>
    </lineage>
</organism>
<dbReference type="Proteomes" id="UP000636800">
    <property type="component" value="Chromosome 5"/>
</dbReference>
<keyword evidence="2" id="KW-1185">Reference proteome</keyword>
<sequence>MQGARTKVIVVNWSNFDEDGSLESELFDKDAQYFARVNLNYDSHMLTYGLRQA</sequence>
<comment type="caution">
    <text evidence="1">The sequence shown here is derived from an EMBL/GenBank/DDBJ whole genome shotgun (WGS) entry which is preliminary data.</text>
</comment>
<accession>A0A835R7T8</accession>
<proteinExistence type="predicted"/>